<evidence type="ECO:0000256" key="4">
    <source>
        <dbReference type="ARBA" id="ARBA00022692"/>
    </source>
</evidence>
<accession>A0A0K2VQ92</accession>
<evidence type="ECO:0000256" key="7">
    <source>
        <dbReference type="RuleBase" id="RU363032"/>
    </source>
</evidence>
<dbReference type="GO" id="GO:0005886">
    <property type="term" value="C:plasma membrane"/>
    <property type="evidence" value="ECO:0007669"/>
    <property type="project" value="UniProtKB-SubCell"/>
</dbReference>
<feature type="transmembrane region" description="Helical" evidence="7">
    <location>
        <begin position="12"/>
        <end position="38"/>
    </location>
</feature>
<dbReference type="EMBL" id="CCND01000005">
    <property type="protein sequence ID" value="CDX50980.1"/>
    <property type="molecule type" value="Genomic_DNA"/>
</dbReference>
<proteinExistence type="inferred from homology"/>
<evidence type="ECO:0000256" key="1">
    <source>
        <dbReference type="ARBA" id="ARBA00004651"/>
    </source>
</evidence>
<organism evidence="9 10">
    <name type="scientific">Mesorhizobium plurifarium</name>
    <dbReference type="NCBI Taxonomy" id="69974"/>
    <lineage>
        <taxon>Bacteria</taxon>
        <taxon>Pseudomonadati</taxon>
        <taxon>Pseudomonadota</taxon>
        <taxon>Alphaproteobacteria</taxon>
        <taxon>Hyphomicrobiales</taxon>
        <taxon>Phyllobacteriaceae</taxon>
        <taxon>Mesorhizobium</taxon>
    </lineage>
</organism>
<evidence type="ECO:0000313" key="9">
    <source>
        <dbReference type="EMBL" id="CDX50980.1"/>
    </source>
</evidence>
<dbReference type="GO" id="GO:0071916">
    <property type="term" value="F:dipeptide transmembrane transporter activity"/>
    <property type="evidence" value="ECO:0007669"/>
    <property type="project" value="TreeGrafter"/>
</dbReference>
<feature type="transmembrane region" description="Helical" evidence="7">
    <location>
        <begin position="176"/>
        <end position="195"/>
    </location>
</feature>
<dbReference type="Gene3D" id="1.10.3720.10">
    <property type="entry name" value="MetI-like"/>
    <property type="match status" value="1"/>
</dbReference>
<protein>
    <submittedName>
        <fullName evidence="9">ABC transporter, permease</fullName>
    </submittedName>
</protein>
<dbReference type="InterPro" id="IPR035906">
    <property type="entry name" value="MetI-like_sf"/>
</dbReference>
<dbReference type="PROSITE" id="PS50928">
    <property type="entry name" value="ABC_TM1"/>
    <property type="match status" value="1"/>
</dbReference>
<dbReference type="AlphaFoldDB" id="A0A0K2VQ92"/>
<comment type="similarity">
    <text evidence="7">Belongs to the binding-protein-dependent transport system permease family.</text>
</comment>
<evidence type="ECO:0000256" key="5">
    <source>
        <dbReference type="ARBA" id="ARBA00022989"/>
    </source>
</evidence>
<feature type="transmembrane region" description="Helical" evidence="7">
    <location>
        <begin position="276"/>
        <end position="302"/>
    </location>
</feature>
<feature type="transmembrane region" description="Helical" evidence="7">
    <location>
        <begin position="102"/>
        <end position="127"/>
    </location>
</feature>
<evidence type="ECO:0000313" key="10">
    <source>
        <dbReference type="Proteomes" id="UP000182888"/>
    </source>
</evidence>
<evidence type="ECO:0000256" key="6">
    <source>
        <dbReference type="ARBA" id="ARBA00023136"/>
    </source>
</evidence>
<dbReference type="Pfam" id="PF19300">
    <property type="entry name" value="BPD_transp_1_N"/>
    <property type="match status" value="1"/>
</dbReference>
<feature type="transmembrane region" description="Helical" evidence="7">
    <location>
        <begin position="226"/>
        <end position="256"/>
    </location>
</feature>
<dbReference type="InterPro" id="IPR000515">
    <property type="entry name" value="MetI-like"/>
</dbReference>
<evidence type="ECO:0000256" key="3">
    <source>
        <dbReference type="ARBA" id="ARBA00022475"/>
    </source>
</evidence>
<keyword evidence="3" id="KW-1003">Cell membrane</keyword>
<name>A0A0K2VQ92_MESPL</name>
<keyword evidence="5 7" id="KW-1133">Transmembrane helix</keyword>
<comment type="subcellular location">
    <subcellularLocation>
        <location evidence="1 7">Cell membrane</location>
        <topology evidence="1 7">Multi-pass membrane protein</topology>
    </subcellularLocation>
</comment>
<gene>
    <name evidence="9" type="ORF">MPL1032_130074</name>
</gene>
<feature type="transmembrane region" description="Helical" evidence="7">
    <location>
        <begin position="148"/>
        <end position="170"/>
    </location>
</feature>
<dbReference type="Proteomes" id="UP000182888">
    <property type="component" value="Unassembled WGS sequence"/>
</dbReference>
<dbReference type="PANTHER" id="PTHR43163:SF6">
    <property type="entry name" value="DIPEPTIDE TRANSPORT SYSTEM PERMEASE PROTEIN DPPB-RELATED"/>
    <property type="match status" value="1"/>
</dbReference>
<evidence type="ECO:0000259" key="8">
    <source>
        <dbReference type="PROSITE" id="PS50928"/>
    </source>
</evidence>
<dbReference type="CDD" id="cd06261">
    <property type="entry name" value="TM_PBP2"/>
    <property type="match status" value="1"/>
</dbReference>
<keyword evidence="6 7" id="KW-0472">Membrane</keyword>
<reference evidence="10" key="1">
    <citation type="submission" date="2014-08" db="EMBL/GenBank/DDBJ databases">
        <authorList>
            <person name="Edwards T."/>
        </authorList>
    </citation>
    <scope>NUCLEOTIDE SEQUENCE [LARGE SCALE GENOMIC DNA]</scope>
</reference>
<sequence length="312" mass="34033">MLRIALNRAMSALVLVVIASVFSFILVAAFPGNVAALIAELRGGFVSQAVVDKVAEEYRLRDPLLYRYGYWVADVVHGDFGKSLRTGEEVSTAIEKRLEPTLVMIAGGGIVMLVVGLVLSFCGAMWPGGLVDRFIRALAVVNISVPKFFLAAMLIYAFGVIMNLLPTFGFRGPTSWILPSIAIGLVPGALLSRVARVSLEETMSRPFVVTAMSKGFGRRRILLRDALPNIVPVVLTAFGMNLAFMIQSAIVIEPIFAWQGIGAYFVDAARFRDLPVLQSCLLLFSVLFIIVNLVVDLLVMVVDPLQRRAMRG</sequence>
<dbReference type="PANTHER" id="PTHR43163">
    <property type="entry name" value="DIPEPTIDE TRANSPORT SYSTEM PERMEASE PROTEIN DPPB-RELATED"/>
    <property type="match status" value="1"/>
</dbReference>
<dbReference type="InterPro" id="IPR045621">
    <property type="entry name" value="BPD_transp_1_N"/>
</dbReference>
<feature type="domain" description="ABC transmembrane type-1" evidence="8">
    <location>
        <begin position="98"/>
        <end position="299"/>
    </location>
</feature>
<keyword evidence="2 7" id="KW-0813">Transport</keyword>
<keyword evidence="4 7" id="KW-0812">Transmembrane</keyword>
<evidence type="ECO:0000256" key="2">
    <source>
        <dbReference type="ARBA" id="ARBA00022448"/>
    </source>
</evidence>
<dbReference type="SUPFAM" id="SSF161098">
    <property type="entry name" value="MetI-like"/>
    <property type="match status" value="1"/>
</dbReference>
<dbReference type="Pfam" id="PF00528">
    <property type="entry name" value="BPD_transp_1"/>
    <property type="match status" value="1"/>
</dbReference>